<dbReference type="RefSeq" id="XP_016690594.1">
    <property type="nucleotide sequence ID" value="XM_016835105.2"/>
</dbReference>
<gene>
    <name evidence="4" type="primary">LOC107907789</name>
</gene>
<dbReference type="PaxDb" id="3635-A0A1U8JQJ3"/>
<evidence type="ECO:0000313" key="4">
    <source>
        <dbReference type="RefSeq" id="XP_016690594.1"/>
    </source>
</evidence>
<organism evidence="3 4">
    <name type="scientific">Gossypium hirsutum</name>
    <name type="common">Upland cotton</name>
    <name type="synonym">Gossypium mexicanum</name>
    <dbReference type="NCBI Taxonomy" id="3635"/>
    <lineage>
        <taxon>Eukaryota</taxon>
        <taxon>Viridiplantae</taxon>
        <taxon>Streptophyta</taxon>
        <taxon>Embryophyta</taxon>
        <taxon>Tracheophyta</taxon>
        <taxon>Spermatophyta</taxon>
        <taxon>Magnoliopsida</taxon>
        <taxon>eudicotyledons</taxon>
        <taxon>Gunneridae</taxon>
        <taxon>Pentapetalae</taxon>
        <taxon>rosids</taxon>
        <taxon>malvids</taxon>
        <taxon>Malvales</taxon>
        <taxon>Malvaceae</taxon>
        <taxon>Malvoideae</taxon>
        <taxon>Gossypium</taxon>
    </lineage>
</organism>
<feature type="region of interest" description="Disordered" evidence="1">
    <location>
        <begin position="26"/>
        <end position="144"/>
    </location>
</feature>
<feature type="chain" id="PRO_5010566914" evidence="2">
    <location>
        <begin position="21"/>
        <end position="178"/>
    </location>
</feature>
<feature type="compositionally biased region" description="Low complexity" evidence="1">
    <location>
        <begin position="79"/>
        <end position="124"/>
    </location>
</feature>
<feature type="compositionally biased region" description="Low complexity" evidence="1">
    <location>
        <begin position="26"/>
        <end position="70"/>
    </location>
</feature>
<dbReference type="Proteomes" id="UP000818029">
    <property type="component" value="Chromosome D03"/>
</dbReference>
<dbReference type="KEGG" id="ghi:107907789"/>
<feature type="compositionally biased region" description="Polar residues" evidence="1">
    <location>
        <begin position="125"/>
        <end position="144"/>
    </location>
</feature>
<name>A0A1U8JQJ3_GOSHI</name>
<reference evidence="3" key="1">
    <citation type="journal article" date="2020" name="Nat. Genet.">
        <title>Genomic diversifications of five Gossypium allopolyploid species and their impact on cotton improvement.</title>
        <authorList>
            <person name="Chen Z.J."/>
            <person name="Sreedasyam A."/>
            <person name="Ando A."/>
            <person name="Song Q."/>
            <person name="De Santiago L.M."/>
            <person name="Hulse-Kemp A.M."/>
            <person name="Ding M."/>
            <person name="Ye W."/>
            <person name="Kirkbride R.C."/>
            <person name="Jenkins J."/>
            <person name="Plott C."/>
            <person name="Lovell J."/>
            <person name="Lin Y.M."/>
            <person name="Vaughn R."/>
            <person name="Liu B."/>
            <person name="Simpson S."/>
            <person name="Scheffler B.E."/>
            <person name="Wen L."/>
            <person name="Saski C.A."/>
            <person name="Grover C.E."/>
            <person name="Hu G."/>
            <person name="Conover J.L."/>
            <person name="Carlson J.W."/>
            <person name="Shu S."/>
            <person name="Boston L.B."/>
            <person name="Williams M."/>
            <person name="Peterson D.G."/>
            <person name="McGee K."/>
            <person name="Jones D.C."/>
            <person name="Wendel J.F."/>
            <person name="Stelly D.M."/>
            <person name="Grimwood J."/>
            <person name="Schmutz J."/>
        </authorList>
    </citation>
    <scope>NUCLEOTIDE SEQUENCE [LARGE SCALE GENOMIC DNA]</scope>
    <source>
        <strain evidence="3">cv. TM-1</strain>
    </source>
</reference>
<keyword evidence="3" id="KW-1185">Reference proteome</keyword>
<accession>A0A1U8JQJ3</accession>
<dbReference type="STRING" id="3635.A0A1U8JQJ3"/>
<evidence type="ECO:0000313" key="3">
    <source>
        <dbReference type="Proteomes" id="UP000818029"/>
    </source>
</evidence>
<dbReference type="OrthoDB" id="1002564at2759"/>
<feature type="signal peptide" evidence="2">
    <location>
        <begin position="1"/>
        <end position="20"/>
    </location>
</feature>
<reference evidence="4" key="2">
    <citation type="submission" date="2025-08" db="UniProtKB">
        <authorList>
            <consortium name="RefSeq"/>
        </authorList>
    </citation>
    <scope>IDENTIFICATION</scope>
</reference>
<dbReference type="GeneID" id="107907789"/>
<dbReference type="AlphaFoldDB" id="A0A1U8JQJ3"/>
<protein>
    <submittedName>
        <fullName evidence="4">Pectinesterase inhibitor 10-like</fullName>
    </submittedName>
</protein>
<keyword evidence="2" id="KW-0732">Signal</keyword>
<evidence type="ECO:0000256" key="1">
    <source>
        <dbReference type="SAM" id="MobiDB-lite"/>
    </source>
</evidence>
<sequence>MACQDLVVVLTLVFMVVVGAFHVESSPSPVLSKASSPSKSPSSSSPVSSPKSPSIKSLSQSSNGSSFSPSKSHEGAPKSSHPGAPKSSSSSSFPNPSQSDNPNANKGYSSEVESPEVVSSLPSPTANNEVSYSPTPSPESTGDVVNSETLALAPFNVVERKATTCIVGVVTIIGFFLF</sequence>
<proteinExistence type="predicted"/>
<evidence type="ECO:0000256" key="2">
    <source>
        <dbReference type="SAM" id="SignalP"/>
    </source>
</evidence>